<dbReference type="InterPro" id="IPR012336">
    <property type="entry name" value="Thioredoxin-like_fold"/>
</dbReference>
<accession>A0A1G2LR52</accession>
<reference evidence="2 3" key="1">
    <citation type="journal article" date="2016" name="Nat. Commun.">
        <title>Thousands of microbial genomes shed light on interconnected biogeochemical processes in an aquifer system.</title>
        <authorList>
            <person name="Anantharaman K."/>
            <person name="Brown C.T."/>
            <person name="Hug L.A."/>
            <person name="Sharon I."/>
            <person name="Castelle C.J."/>
            <person name="Probst A.J."/>
            <person name="Thomas B.C."/>
            <person name="Singh A."/>
            <person name="Wilkins M.J."/>
            <person name="Karaoz U."/>
            <person name="Brodie E.L."/>
            <person name="Williams K.H."/>
            <person name="Hubbard S.S."/>
            <person name="Banfield J.F."/>
        </authorList>
    </citation>
    <scope>NUCLEOTIDE SEQUENCE [LARGE SCALE GENOMIC DNA]</scope>
</reference>
<dbReference type="SUPFAM" id="SSF52833">
    <property type="entry name" value="Thioredoxin-like"/>
    <property type="match status" value="1"/>
</dbReference>
<dbReference type="AlphaFoldDB" id="A0A1G2LR52"/>
<dbReference type="Proteomes" id="UP000177171">
    <property type="component" value="Unassembled WGS sequence"/>
</dbReference>
<evidence type="ECO:0000259" key="1">
    <source>
        <dbReference type="Pfam" id="PF13192"/>
    </source>
</evidence>
<sequence>MKEIILEELSAPGCQICKQFEEFWHSIEGQFPNVKYKNISVATPEGIEMAGKYEIFASPGIVINGELFSTGGFDRDKFVKKLEELSQ</sequence>
<dbReference type="InterPro" id="IPR036249">
    <property type="entry name" value="Thioredoxin-like_sf"/>
</dbReference>
<proteinExistence type="predicted"/>
<comment type="caution">
    <text evidence="2">The sequence shown here is derived from an EMBL/GenBank/DDBJ whole genome shotgun (WGS) entry which is preliminary data.</text>
</comment>
<name>A0A1G2LR52_9BACT</name>
<organism evidence="2 3">
    <name type="scientific">Candidatus Sungbacteria bacterium RIFCSPLOWO2_12_FULL_41_11</name>
    <dbReference type="NCBI Taxonomy" id="1802286"/>
    <lineage>
        <taxon>Bacteria</taxon>
        <taxon>Candidatus Sungiibacteriota</taxon>
    </lineage>
</organism>
<evidence type="ECO:0000313" key="3">
    <source>
        <dbReference type="Proteomes" id="UP000177171"/>
    </source>
</evidence>
<dbReference type="Pfam" id="PF13192">
    <property type="entry name" value="Thioredoxin_3"/>
    <property type="match status" value="1"/>
</dbReference>
<feature type="domain" description="Thioredoxin-like fold" evidence="1">
    <location>
        <begin position="11"/>
        <end position="82"/>
    </location>
</feature>
<protein>
    <recommendedName>
        <fullName evidence="1">Thioredoxin-like fold domain-containing protein</fullName>
    </recommendedName>
</protein>
<gene>
    <name evidence="2" type="ORF">A3G49_05965</name>
</gene>
<evidence type="ECO:0000313" key="2">
    <source>
        <dbReference type="EMBL" id="OHA13984.1"/>
    </source>
</evidence>
<dbReference type="EMBL" id="MHQY01000014">
    <property type="protein sequence ID" value="OHA13984.1"/>
    <property type="molecule type" value="Genomic_DNA"/>
</dbReference>
<dbReference type="Gene3D" id="3.40.30.10">
    <property type="entry name" value="Glutaredoxin"/>
    <property type="match status" value="1"/>
</dbReference>